<proteinExistence type="inferred from homology"/>
<dbReference type="InterPro" id="IPR011990">
    <property type="entry name" value="TPR-like_helical_dom_sf"/>
</dbReference>
<dbReference type="InterPro" id="IPR040442">
    <property type="entry name" value="Pyrv_kinase-like_dom_sf"/>
</dbReference>
<dbReference type="SUPFAM" id="SSF51621">
    <property type="entry name" value="Phosphoenolpyruvate/pyruvate domain"/>
    <property type="match status" value="1"/>
</dbReference>
<evidence type="ECO:0000256" key="4">
    <source>
        <dbReference type="SAM" id="MobiDB-lite"/>
    </source>
</evidence>
<dbReference type="Gene3D" id="3.20.20.60">
    <property type="entry name" value="Phosphoenolpyruvate-binding domains"/>
    <property type="match status" value="1"/>
</dbReference>
<keyword evidence="5" id="KW-1185">Reference proteome</keyword>
<dbReference type="InterPro" id="IPR051114">
    <property type="entry name" value="Mito_RNA_Proc_CCM1"/>
</dbReference>
<dbReference type="GO" id="GO:0003824">
    <property type="term" value="F:catalytic activity"/>
    <property type="evidence" value="ECO:0007669"/>
    <property type="project" value="InterPro"/>
</dbReference>
<keyword evidence="2" id="KW-0677">Repeat</keyword>
<dbReference type="PROSITE" id="PS51375">
    <property type="entry name" value="PPR"/>
    <property type="match status" value="2"/>
</dbReference>
<feature type="region of interest" description="Disordered" evidence="4">
    <location>
        <begin position="143"/>
        <end position="165"/>
    </location>
</feature>
<dbReference type="Pfam" id="PF01535">
    <property type="entry name" value="PPR"/>
    <property type="match status" value="1"/>
</dbReference>
<dbReference type="Pfam" id="PF12854">
    <property type="entry name" value="PPR_1"/>
    <property type="match status" value="1"/>
</dbReference>
<evidence type="ECO:0000256" key="3">
    <source>
        <dbReference type="PROSITE-ProRule" id="PRU00708"/>
    </source>
</evidence>
<dbReference type="GO" id="GO:0007005">
    <property type="term" value="P:mitochondrion organization"/>
    <property type="evidence" value="ECO:0007669"/>
    <property type="project" value="TreeGrafter"/>
</dbReference>
<feature type="repeat" description="PPR" evidence="3">
    <location>
        <begin position="444"/>
        <end position="478"/>
    </location>
</feature>
<dbReference type="PANTHER" id="PTHR47934:SF6">
    <property type="entry name" value="MITOCHONDRIAL GROUP I INTRON SPLICING FACTOR CCM1-RELATED"/>
    <property type="match status" value="1"/>
</dbReference>
<evidence type="ECO:0000313" key="5">
    <source>
        <dbReference type="Proteomes" id="UP000694918"/>
    </source>
</evidence>
<evidence type="ECO:0000256" key="1">
    <source>
        <dbReference type="ARBA" id="ARBA00007626"/>
    </source>
</evidence>
<dbReference type="InterPro" id="IPR015813">
    <property type="entry name" value="Pyrv/PenolPyrv_kinase-like_dom"/>
</dbReference>
<evidence type="ECO:0000256" key="2">
    <source>
        <dbReference type="ARBA" id="ARBA00022737"/>
    </source>
</evidence>
<reference evidence="6" key="1">
    <citation type="submission" date="2025-08" db="UniProtKB">
        <authorList>
            <consortium name="RefSeq"/>
        </authorList>
    </citation>
    <scope>IDENTIFICATION</scope>
</reference>
<dbReference type="GO" id="GO:0003729">
    <property type="term" value="F:mRNA binding"/>
    <property type="evidence" value="ECO:0007669"/>
    <property type="project" value="TreeGrafter"/>
</dbReference>
<dbReference type="AlphaFoldDB" id="A0AAJ6U699"/>
<dbReference type="KEGG" id="peu:105124939"/>
<comment type="similarity">
    <text evidence="1">Belongs to the PPR family. P subfamily.</text>
</comment>
<dbReference type="GO" id="GO:0006396">
    <property type="term" value="P:RNA processing"/>
    <property type="evidence" value="ECO:0007669"/>
    <property type="project" value="TreeGrafter"/>
</dbReference>
<dbReference type="NCBIfam" id="TIGR00756">
    <property type="entry name" value="PPR"/>
    <property type="match status" value="3"/>
</dbReference>
<dbReference type="Proteomes" id="UP000694918">
    <property type="component" value="Unplaced"/>
</dbReference>
<feature type="compositionally biased region" description="Polar residues" evidence="4">
    <location>
        <begin position="148"/>
        <end position="165"/>
    </location>
</feature>
<dbReference type="PANTHER" id="PTHR47934">
    <property type="entry name" value="PENTATRICOPEPTIDE REPEAT-CONTAINING PROTEIN PET309, MITOCHONDRIAL"/>
    <property type="match status" value="1"/>
</dbReference>
<gene>
    <name evidence="6" type="primary">LOC105124939</name>
</gene>
<dbReference type="Pfam" id="PF13041">
    <property type="entry name" value="PPR_2"/>
    <property type="match status" value="2"/>
</dbReference>
<dbReference type="InterPro" id="IPR002885">
    <property type="entry name" value="PPR_rpt"/>
</dbReference>
<dbReference type="GO" id="GO:0005739">
    <property type="term" value="C:mitochondrion"/>
    <property type="evidence" value="ECO:0007669"/>
    <property type="project" value="TreeGrafter"/>
</dbReference>
<dbReference type="GeneID" id="105124939"/>
<feature type="repeat" description="PPR" evidence="3">
    <location>
        <begin position="374"/>
        <end position="408"/>
    </location>
</feature>
<sequence>MLGHCRAVARGAERPLLALDTAVRILKYGEMDAIKLEGGSSSRTAAAKTHFLDVGVLVYHDLLGMMRHPHHAKVHPIIATLCARVGDVINKALVEYKEEVKNGSFPGPLHSPYKISEIEINGFISELQELGLDKAAASTAAAGEKNKTAGSSNGPANDCSQSSRRASYSLFPDQKEEYSDLHFAVEITSLVGVPNDATGNILFSSFVEGERNGGFLGDEIVNLALKFGLARQDNFNRMNGLMAKLVEMDIQPNVVTFGILIYHTCKFTRVDAALEVLEKMCAGKESGGLSVSVEPVVVIYKTLIEDLAKLEGKQRDWGFCKAGEGQKGKELFDEMNKDGVAPNVVTIGTLVGGMCRTGRVGRVVEVRRRGLRGNAVAYSALISAFCNVNNFENATEFFNEMLTSGCSPDAIVYYNMISGFSQDGRMDDGSLVLSKWKEVGFRHDTVCYDVLIGGFCRKIKFNRVFALLKEMDAAGLEPAIAYNTLIALYQQNCGFKVCPESPEKDVLGRCGAH</sequence>
<name>A0AAJ6U699_POPEU</name>
<dbReference type="Gene3D" id="1.25.40.10">
    <property type="entry name" value="Tetratricopeptide repeat domain"/>
    <property type="match status" value="2"/>
</dbReference>
<protein>
    <submittedName>
        <fullName evidence="6">Pentatricopeptide repeat-containing protein At3g61520, mitochondrial-like</fullName>
    </submittedName>
</protein>
<accession>A0AAJ6U699</accession>
<organism evidence="5 6">
    <name type="scientific">Populus euphratica</name>
    <name type="common">Euphrates poplar</name>
    <dbReference type="NCBI Taxonomy" id="75702"/>
    <lineage>
        <taxon>Eukaryota</taxon>
        <taxon>Viridiplantae</taxon>
        <taxon>Streptophyta</taxon>
        <taxon>Embryophyta</taxon>
        <taxon>Tracheophyta</taxon>
        <taxon>Spermatophyta</taxon>
        <taxon>Magnoliopsida</taxon>
        <taxon>eudicotyledons</taxon>
        <taxon>Gunneridae</taxon>
        <taxon>Pentapetalae</taxon>
        <taxon>rosids</taxon>
        <taxon>fabids</taxon>
        <taxon>Malpighiales</taxon>
        <taxon>Salicaceae</taxon>
        <taxon>Saliceae</taxon>
        <taxon>Populus</taxon>
    </lineage>
</organism>
<dbReference type="RefSeq" id="XP_011023466.1">
    <property type="nucleotide sequence ID" value="XM_011025164.1"/>
</dbReference>
<evidence type="ECO:0000313" key="6">
    <source>
        <dbReference type="RefSeq" id="XP_011023466.1"/>
    </source>
</evidence>